<reference evidence="3" key="1">
    <citation type="submission" date="2020-04" db="EMBL/GenBank/DDBJ databases">
        <authorList>
            <person name="Chiriac C."/>
            <person name="Salcher M."/>
            <person name="Ghai R."/>
            <person name="Kavagutti S V."/>
        </authorList>
    </citation>
    <scope>NUCLEOTIDE SEQUENCE</scope>
</reference>
<evidence type="ECO:0000256" key="2">
    <source>
        <dbReference type="SAM" id="MobiDB-lite"/>
    </source>
</evidence>
<accession>A0A6J5N5N0</accession>
<feature type="coiled-coil region" evidence="1">
    <location>
        <begin position="51"/>
        <end position="162"/>
    </location>
</feature>
<proteinExistence type="predicted"/>
<evidence type="ECO:0000313" key="3">
    <source>
        <dbReference type="EMBL" id="CAB4154399.1"/>
    </source>
</evidence>
<protein>
    <submittedName>
        <fullName evidence="3">Uncharacterized protein</fullName>
    </submittedName>
</protein>
<organism evidence="3">
    <name type="scientific">uncultured Caudovirales phage</name>
    <dbReference type="NCBI Taxonomy" id="2100421"/>
    <lineage>
        <taxon>Viruses</taxon>
        <taxon>Duplodnaviria</taxon>
        <taxon>Heunggongvirae</taxon>
        <taxon>Uroviricota</taxon>
        <taxon>Caudoviricetes</taxon>
        <taxon>Peduoviridae</taxon>
        <taxon>Maltschvirus</taxon>
        <taxon>Maltschvirus maltsch</taxon>
    </lineage>
</organism>
<sequence>MSVQSSEDGITIPVIQEQVPVQESRAEEKYFSEDEVQKIRQQEKGKMYKRLEDADHRVKSMEEQLNVLSSEREKAIKEAEERARKESDILRQREIEELSAKDLLAKREDEFNSRINQVEQEWGQKFSELEKQRQAQDALLEKERNLQQLESYRQRRLQAEQETIIPELRDLISGNSEEEIDNSIAVLRERSNAIIESIQRTSQPTRPKGASLTAPPTGPMDNQSEYQTLSAEDIRNMPMDQYVKMRDRLLNARPQRGRF</sequence>
<gene>
    <name evidence="3" type="ORF">UFOVP629_130</name>
</gene>
<name>A0A6J5N5N0_9CAUD</name>
<keyword evidence="1" id="KW-0175">Coiled coil</keyword>
<dbReference type="EMBL" id="LR796612">
    <property type="protein sequence ID" value="CAB4154399.1"/>
    <property type="molecule type" value="Genomic_DNA"/>
</dbReference>
<feature type="region of interest" description="Disordered" evidence="2">
    <location>
        <begin position="199"/>
        <end position="224"/>
    </location>
</feature>
<evidence type="ECO:0000256" key="1">
    <source>
        <dbReference type="SAM" id="Coils"/>
    </source>
</evidence>